<feature type="non-terminal residue" evidence="7">
    <location>
        <position position="150"/>
    </location>
</feature>
<dbReference type="InterPro" id="IPR036640">
    <property type="entry name" value="ABC1_TM_sf"/>
</dbReference>
<comment type="subcellular location">
    <subcellularLocation>
        <location evidence="1">Cell membrane</location>
        <topology evidence="1">Multi-pass membrane protein</topology>
    </subcellularLocation>
</comment>
<dbReference type="Gene3D" id="1.20.1560.10">
    <property type="entry name" value="ABC transporter type 1, transmembrane domain"/>
    <property type="match status" value="1"/>
</dbReference>
<keyword evidence="3 5" id="KW-1133">Transmembrane helix</keyword>
<feature type="transmembrane region" description="Helical" evidence="5">
    <location>
        <begin position="21"/>
        <end position="41"/>
    </location>
</feature>
<dbReference type="PANTHER" id="PTHR43394">
    <property type="entry name" value="ATP-DEPENDENT PERMEASE MDL1, MITOCHONDRIAL"/>
    <property type="match status" value="1"/>
</dbReference>
<comment type="caution">
    <text evidence="7">The sequence shown here is derived from an EMBL/GenBank/DDBJ whole genome shotgun (WGS) entry which is preliminary data.</text>
</comment>
<dbReference type="PANTHER" id="PTHR43394:SF1">
    <property type="entry name" value="ATP-BINDING CASSETTE SUB-FAMILY B MEMBER 10, MITOCHONDRIAL"/>
    <property type="match status" value="1"/>
</dbReference>
<evidence type="ECO:0000256" key="3">
    <source>
        <dbReference type="ARBA" id="ARBA00022989"/>
    </source>
</evidence>
<keyword evidence="2 5" id="KW-0812">Transmembrane</keyword>
<dbReference type="eggNOG" id="COG1132">
    <property type="taxonomic scope" value="Bacteria"/>
</dbReference>
<sequence length="150" mass="17081">MRRQTANQTLKRLAKDLASHPFLLFLAFLGTIVQVGLSIYLPILIGQVIDQVLVAGSSPVFWQIFLQMILVVIGNTLVQWINPLLYNRLIFSYTKDLRERIIHKLHRLPIAFVDRQGSGEMVSRVTTDIEQLAAGLTMIFNQFFIGVLMI</sequence>
<feature type="transmembrane region" description="Helical" evidence="5">
    <location>
        <begin position="61"/>
        <end position="81"/>
    </location>
</feature>
<dbReference type="AlphaFoldDB" id="F5VT09"/>
<evidence type="ECO:0000259" key="6">
    <source>
        <dbReference type="PROSITE" id="PS50929"/>
    </source>
</evidence>
<dbReference type="Pfam" id="PF00664">
    <property type="entry name" value="ABC_membrane"/>
    <property type="match status" value="1"/>
</dbReference>
<evidence type="ECO:0000256" key="1">
    <source>
        <dbReference type="ARBA" id="ARBA00004651"/>
    </source>
</evidence>
<dbReference type="InterPro" id="IPR011527">
    <property type="entry name" value="ABC1_TM_dom"/>
</dbReference>
<reference evidence="7 8" key="1">
    <citation type="submission" date="2011-04" db="EMBL/GenBank/DDBJ databases">
        <authorList>
            <person name="Durkin A.S."/>
            <person name="Radune D."/>
            <person name="Hostetler J."/>
            <person name="Torralba M."/>
            <person name="Gillis M."/>
            <person name="Methe B."/>
            <person name="Sutton G."/>
            <person name="Nelson K.E."/>
        </authorList>
    </citation>
    <scope>NUCLEOTIDE SEQUENCE [LARGE SCALE GENOMIC DNA]</scope>
    <source>
        <strain evidence="7 8">SK255</strain>
    </source>
</reference>
<gene>
    <name evidence="7" type="ORF">HMPREF9968_0166</name>
</gene>
<dbReference type="GO" id="GO:0005886">
    <property type="term" value="C:plasma membrane"/>
    <property type="evidence" value="ECO:0007669"/>
    <property type="project" value="UniProtKB-SubCell"/>
</dbReference>
<keyword evidence="4 5" id="KW-0472">Membrane</keyword>
<proteinExistence type="predicted"/>
<evidence type="ECO:0000256" key="2">
    <source>
        <dbReference type="ARBA" id="ARBA00022692"/>
    </source>
</evidence>
<dbReference type="GO" id="GO:0015421">
    <property type="term" value="F:ABC-type oligopeptide transporter activity"/>
    <property type="evidence" value="ECO:0007669"/>
    <property type="project" value="TreeGrafter"/>
</dbReference>
<dbReference type="InterPro" id="IPR039421">
    <property type="entry name" value="Type_1_exporter"/>
</dbReference>
<evidence type="ECO:0000256" key="5">
    <source>
        <dbReference type="SAM" id="Phobius"/>
    </source>
</evidence>
<dbReference type="Proteomes" id="UP000003695">
    <property type="component" value="Unassembled WGS sequence"/>
</dbReference>
<evidence type="ECO:0000313" key="8">
    <source>
        <dbReference type="Proteomes" id="UP000003695"/>
    </source>
</evidence>
<name>F5VT09_STROR</name>
<evidence type="ECO:0000313" key="7">
    <source>
        <dbReference type="EMBL" id="EGL91251.1"/>
    </source>
</evidence>
<accession>F5VT09</accession>
<dbReference type="EMBL" id="AFNM01000014">
    <property type="protein sequence ID" value="EGL91251.1"/>
    <property type="molecule type" value="Genomic_DNA"/>
</dbReference>
<dbReference type="PROSITE" id="PS50929">
    <property type="entry name" value="ABC_TM1F"/>
    <property type="match status" value="1"/>
</dbReference>
<dbReference type="SUPFAM" id="SSF90123">
    <property type="entry name" value="ABC transporter transmembrane region"/>
    <property type="match status" value="1"/>
</dbReference>
<evidence type="ECO:0000256" key="4">
    <source>
        <dbReference type="ARBA" id="ARBA00023136"/>
    </source>
</evidence>
<organism evidence="7 8">
    <name type="scientific">Streptococcus oralis SK255</name>
    <dbReference type="NCBI Taxonomy" id="1005704"/>
    <lineage>
        <taxon>Bacteria</taxon>
        <taxon>Bacillati</taxon>
        <taxon>Bacillota</taxon>
        <taxon>Bacilli</taxon>
        <taxon>Lactobacillales</taxon>
        <taxon>Streptococcaceae</taxon>
        <taxon>Streptococcus</taxon>
    </lineage>
</organism>
<dbReference type="GO" id="GO:0005524">
    <property type="term" value="F:ATP binding"/>
    <property type="evidence" value="ECO:0007669"/>
    <property type="project" value="InterPro"/>
</dbReference>
<feature type="domain" description="ABC transmembrane type-1" evidence="6">
    <location>
        <begin position="25"/>
        <end position="150"/>
    </location>
</feature>
<protein>
    <submittedName>
        <fullName evidence="7">ABC transporter transmembrane region domain protein</fullName>
    </submittedName>
</protein>